<dbReference type="GO" id="GO:0005865">
    <property type="term" value="C:striated muscle thin filament"/>
    <property type="evidence" value="ECO:0007669"/>
    <property type="project" value="TreeGrafter"/>
</dbReference>
<comment type="subcellular location">
    <subcellularLocation>
        <location evidence="1">Cytoplasm</location>
    </subcellularLocation>
</comment>
<evidence type="ECO:0000256" key="2">
    <source>
        <dbReference type="ARBA" id="ARBA00022490"/>
    </source>
</evidence>
<keyword evidence="2" id="KW-0963">Cytoplasm</keyword>
<accession>A0AAD7RQ68</accession>
<sequence>MSGFGYCKELGEFEDLDEDELLASLTSEELRELEWELEGLDPDRNVPIGLRQRDQTAKTPTSTFRREALLNYWERETHRLLEEE</sequence>
<dbReference type="GO" id="GO:0007015">
    <property type="term" value="P:actin filament organization"/>
    <property type="evidence" value="ECO:0007669"/>
    <property type="project" value="TreeGrafter"/>
</dbReference>
<dbReference type="Pfam" id="PF03250">
    <property type="entry name" value="Tropomodulin"/>
    <property type="match status" value="1"/>
</dbReference>
<protein>
    <submittedName>
        <fullName evidence="3">Uncharacterized protein</fullName>
    </submittedName>
</protein>
<dbReference type="GO" id="GO:0051694">
    <property type="term" value="P:pointed-end actin filament capping"/>
    <property type="evidence" value="ECO:0007669"/>
    <property type="project" value="InterPro"/>
</dbReference>
<dbReference type="PANTHER" id="PTHR10901:SF12">
    <property type="entry name" value="LEIOMODIN-2"/>
    <property type="match status" value="1"/>
</dbReference>
<organism evidence="3 4">
    <name type="scientific">Aldrovandia affinis</name>
    <dbReference type="NCBI Taxonomy" id="143900"/>
    <lineage>
        <taxon>Eukaryota</taxon>
        <taxon>Metazoa</taxon>
        <taxon>Chordata</taxon>
        <taxon>Craniata</taxon>
        <taxon>Vertebrata</taxon>
        <taxon>Euteleostomi</taxon>
        <taxon>Actinopterygii</taxon>
        <taxon>Neopterygii</taxon>
        <taxon>Teleostei</taxon>
        <taxon>Notacanthiformes</taxon>
        <taxon>Halosauridae</taxon>
        <taxon>Aldrovandia</taxon>
    </lineage>
</organism>
<comment type="caution">
    <text evidence="3">The sequence shown here is derived from an EMBL/GenBank/DDBJ whole genome shotgun (WGS) entry which is preliminary data.</text>
</comment>
<dbReference type="AlphaFoldDB" id="A0AAD7RQ68"/>
<dbReference type="GO" id="GO:0005523">
    <property type="term" value="F:tropomyosin binding"/>
    <property type="evidence" value="ECO:0007669"/>
    <property type="project" value="InterPro"/>
</dbReference>
<dbReference type="PANTHER" id="PTHR10901">
    <property type="entry name" value="TROPOMODULIN"/>
    <property type="match status" value="1"/>
</dbReference>
<dbReference type="InterPro" id="IPR004934">
    <property type="entry name" value="TMOD"/>
</dbReference>
<dbReference type="Proteomes" id="UP001221898">
    <property type="component" value="Unassembled WGS sequence"/>
</dbReference>
<evidence type="ECO:0000313" key="4">
    <source>
        <dbReference type="Proteomes" id="UP001221898"/>
    </source>
</evidence>
<dbReference type="GO" id="GO:0030239">
    <property type="term" value="P:myofibril assembly"/>
    <property type="evidence" value="ECO:0007669"/>
    <property type="project" value="TreeGrafter"/>
</dbReference>
<reference evidence="3" key="1">
    <citation type="journal article" date="2023" name="Science">
        <title>Genome structures resolve the early diversification of teleost fishes.</title>
        <authorList>
            <person name="Parey E."/>
            <person name="Louis A."/>
            <person name="Montfort J."/>
            <person name="Bouchez O."/>
            <person name="Roques C."/>
            <person name="Iampietro C."/>
            <person name="Lluch J."/>
            <person name="Castinel A."/>
            <person name="Donnadieu C."/>
            <person name="Desvignes T."/>
            <person name="Floi Bucao C."/>
            <person name="Jouanno E."/>
            <person name="Wen M."/>
            <person name="Mejri S."/>
            <person name="Dirks R."/>
            <person name="Jansen H."/>
            <person name="Henkel C."/>
            <person name="Chen W.J."/>
            <person name="Zahm M."/>
            <person name="Cabau C."/>
            <person name="Klopp C."/>
            <person name="Thompson A.W."/>
            <person name="Robinson-Rechavi M."/>
            <person name="Braasch I."/>
            <person name="Lecointre G."/>
            <person name="Bobe J."/>
            <person name="Postlethwait J.H."/>
            <person name="Berthelot C."/>
            <person name="Roest Crollius H."/>
            <person name="Guiguen Y."/>
        </authorList>
    </citation>
    <scope>NUCLEOTIDE SEQUENCE</scope>
    <source>
        <strain evidence="3">NC1722</strain>
    </source>
</reference>
<evidence type="ECO:0000256" key="1">
    <source>
        <dbReference type="ARBA" id="ARBA00004496"/>
    </source>
</evidence>
<dbReference type="EMBL" id="JAINUG010000219">
    <property type="protein sequence ID" value="KAJ8386991.1"/>
    <property type="molecule type" value="Genomic_DNA"/>
</dbReference>
<evidence type="ECO:0000313" key="3">
    <source>
        <dbReference type="EMBL" id="KAJ8386991.1"/>
    </source>
</evidence>
<name>A0AAD7RQ68_9TELE</name>
<keyword evidence="4" id="KW-1185">Reference proteome</keyword>
<dbReference type="GO" id="GO:0006936">
    <property type="term" value="P:muscle contraction"/>
    <property type="evidence" value="ECO:0007669"/>
    <property type="project" value="TreeGrafter"/>
</dbReference>
<gene>
    <name evidence="3" type="ORF">AAFF_G00161680</name>
</gene>
<proteinExistence type="predicted"/>